<reference evidence="3" key="1">
    <citation type="submission" date="2023-03" db="EMBL/GenBank/DDBJ databases">
        <authorList>
            <person name="Steffen K."/>
            <person name="Cardenas P."/>
        </authorList>
    </citation>
    <scope>NUCLEOTIDE SEQUENCE</scope>
</reference>
<evidence type="ECO:0000256" key="2">
    <source>
        <dbReference type="ARBA" id="ARBA00023239"/>
    </source>
</evidence>
<organism evidence="3 4">
    <name type="scientific">Geodia barretti</name>
    <name type="common">Barrett's horny sponge</name>
    <dbReference type="NCBI Taxonomy" id="519541"/>
    <lineage>
        <taxon>Eukaryota</taxon>
        <taxon>Metazoa</taxon>
        <taxon>Porifera</taxon>
        <taxon>Demospongiae</taxon>
        <taxon>Heteroscleromorpha</taxon>
        <taxon>Tetractinellida</taxon>
        <taxon>Astrophorina</taxon>
        <taxon>Geodiidae</taxon>
        <taxon>Geodia</taxon>
    </lineage>
</organism>
<dbReference type="Pfam" id="PF00221">
    <property type="entry name" value="Lyase_aromatic"/>
    <property type="match status" value="1"/>
</dbReference>
<dbReference type="AlphaFoldDB" id="A0AA35SM62"/>
<evidence type="ECO:0000313" key="3">
    <source>
        <dbReference type="EMBL" id="CAI8031668.1"/>
    </source>
</evidence>
<keyword evidence="2" id="KW-0456">Lyase</keyword>
<comment type="similarity">
    <text evidence="1">Belongs to the PAL/histidase family.</text>
</comment>
<dbReference type="InterPro" id="IPR024083">
    <property type="entry name" value="Fumarase/histidase_N"/>
</dbReference>
<dbReference type="Gene3D" id="1.10.275.10">
    <property type="entry name" value="Fumarase/aspartase (N-terminal domain)"/>
    <property type="match status" value="1"/>
</dbReference>
<dbReference type="FunFam" id="1.10.275.10:FF:000005">
    <property type="entry name" value="Histidine ammonia-lyase"/>
    <property type="match status" value="1"/>
</dbReference>
<dbReference type="InterPro" id="IPR008948">
    <property type="entry name" value="L-Aspartase-like"/>
</dbReference>
<evidence type="ECO:0000256" key="1">
    <source>
        <dbReference type="ARBA" id="ARBA00007238"/>
    </source>
</evidence>
<dbReference type="InterPro" id="IPR001106">
    <property type="entry name" value="Aromatic_Lyase"/>
</dbReference>
<dbReference type="Gene3D" id="1.20.200.10">
    <property type="entry name" value="Fumarase/aspartase (Central domain)"/>
    <property type="match status" value="2"/>
</dbReference>
<gene>
    <name evidence="3" type="ORF">GBAR_LOCUS17964</name>
</gene>
<name>A0AA35SM62_GEOBA</name>
<accession>A0AA35SM62</accession>
<sequence length="615" mass="66502">MRVFVKVCCSGGGEPQAYALPCNEPTARVGSLKSLALDRWSENRGDNSKRDAEGFQANAVGYRRPLVRQRHDSGRSARRRISGPLDIFQALTGIENKEAIELDGLSLSVENLMRIGRGELKVKISESAVNRVKRSRKVVDDLVASDEVTYGVTTGFGKFASVVIPKEKTIELQENLIRSHAAGVGPPLSPEQTRRLLALRLNVLVKGYSGARLETVQKLEAALNASCLPLVPEQGTVGASGDLAPLSHLALGLMGEGLMWSPSSGWANAADVLEAHGLSPLSLQAKEGISLINGTQLITGLGVEALSRAELIAKQADVVAALTLDVLQGTPRAFDYDVHANRPHYGQQMVAGRLRALLDSSIHHSEIRASHKNCHRVQDPYTLRCIPQVHGVVNDTLTFVRGILTTEMNSALDNPVMDYLAIAVHELANISERRQERLMNPSISAGSGAGEGEVKLPAFLASDGGINSGFMIAHCTSAALVSENKVLTHPSSVDSISTSAAQEDHVSMGGFAARKAISVVSHVEQVLAIELLAACQALEFHRPRTTTPPLEEVHKLVRTVVRPWDKDRFMSPDIEAATKLLREGRVWTAAEPHISHYKTTANEPPPKRIKLVHQS</sequence>
<comment type="caution">
    <text evidence="3">The sequence shown here is derived from an EMBL/GenBank/DDBJ whole genome shotgun (WGS) entry which is preliminary data.</text>
</comment>
<evidence type="ECO:0000313" key="4">
    <source>
        <dbReference type="Proteomes" id="UP001174909"/>
    </source>
</evidence>
<dbReference type="InterPro" id="IPR022313">
    <property type="entry name" value="Phe/His_NH3-lyase_AS"/>
</dbReference>
<proteinExistence type="inferred from homology"/>
<dbReference type="GO" id="GO:0016841">
    <property type="term" value="F:ammonia-lyase activity"/>
    <property type="evidence" value="ECO:0007669"/>
    <property type="project" value="InterPro"/>
</dbReference>
<dbReference type="EMBL" id="CASHTH010002554">
    <property type="protein sequence ID" value="CAI8031668.1"/>
    <property type="molecule type" value="Genomic_DNA"/>
</dbReference>
<dbReference type="PROSITE" id="PS00488">
    <property type="entry name" value="PAL_HISTIDASE"/>
    <property type="match status" value="1"/>
</dbReference>
<protein>
    <submittedName>
        <fullName evidence="3">Histidine ammonia-lyase</fullName>
    </submittedName>
</protein>
<keyword evidence="4" id="KW-1185">Reference proteome</keyword>
<dbReference type="Proteomes" id="UP001174909">
    <property type="component" value="Unassembled WGS sequence"/>
</dbReference>
<dbReference type="CDD" id="cd00332">
    <property type="entry name" value="PAL-HAL"/>
    <property type="match status" value="1"/>
</dbReference>
<dbReference type="SUPFAM" id="SSF48557">
    <property type="entry name" value="L-aspartase-like"/>
    <property type="match status" value="1"/>
</dbReference>
<dbReference type="PANTHER" id="PTHR10362">
    <property type="entry name" value="HISTIDINE AMMONIA-LYASE"/>
    <property type="match status" value="1"/>
</dbReference>